<sequence length="45" mass="5327">MVARFKSILSASEFENAHMKFFGLFLKLRLMVNYGFSIDFAWFCL</sequence>
<gene>
    <name evidence="2" type="ORF">SLEP1_g18273</name>
</gene>
<name>A0AAV5J5U8_9ROSI</name>
<keyword evidence="1" id="KW-0472">Membrane</keyword>
<organism evidence="2 3">
    <name type="scientific">Rubroshorea leprosula</name>
    <dbReference type="NCBI Taxonomy" id="152421"/>
    <lineage>
        <taxon>Eukaryota</taxon>
        <taxon>Viridiplantae</taxon>
        <taxon>Streptophyta</taxon>
        <taxon>Embryophyta</taxon>
        <taxon>Tracheophyta</taxon>
        <taxon>Spermatophyta</taxon>
        <taxon>Magnoliopsida</taxon>
        <taxon>eudicotyledons</taxon>
        <taxon>Gunneridae</taxon>
        <taxon>Pentapetalae</taxon>
        <taxon>rosids</taxon>
        <taxon>malvids</taxon>
        <taxon>Malvales</taxon>
        <taxon>Dipterocarpaceae</taxon>
        <taxon>Rubroshorea</taxon>
    </lineage>
</organism>
<keyword evidence="1" id="KW-0812">Transmembrane</keyword>
<accession>A0AAV5J5U8</accession>
<evidence type="ECO:0000313" key="3">
    <source>
        <dbReference type="Proteomes" id="UP001054252"/>
    </source>
</evidence>
<comment type="caution">
    <text evidence="2">The sequence shown here is derived from an EMBL/GenBank/DDBJ whole genome shotgun (WGS) entry which is preliminary data.</text>
</comment>
<evidence type="ECO:0000313" key="2">
    <source>
        <dbReference type="EMBL" id="GKV06372.1"/>
    </source>
</evidence>
<feature type="transmembrane region" description="Helical" evidence="1">
    <location>
        <begin position="21"/>
        <end position="43"/>
    </location>
</feature>
<dbReference type="AlphaFoldDB" id="A0AAV5J5U8"/>
<reference evidence="2 3" key="1">
    <citation type="journal article" date="2021" name="Commun. Biol.">
        <title>The genome of Shorea leprosula (Dipterocarpaceae) highlights the ecological relevance of drought in aseasonal tropical rainforests.</title>
        <authorList>
            <person name="Ng K.K.S."/>
            <person name="Kobayashi M.J."/>
            <person name="Fawcett J.A."/>
            <person name="Hatakeyama M."/>
            <person name="Paape T."/>
            <person name="Ng C.H."/>
            <person name="Ang C.C."/>
            <person name="Tnah L.H."/>
            <person name="Lee C.T."/>
            <person name="Nishiyama T."/>
            <person name="Sese J."/>
            <person name="O'Brien M.J."/>
            <person name="Copetti D."/>
            <person name="Mohd Noor M.I."/>
            <person name="Ong R.C."/>
            <person name="Putra M."/>
            <person name="Sireger I.Z."/>
            <person name="Indrioko S."/>
            <person name="Kosugi Y."/>
            <person name="Izuno A."/>
            <person name="Isagi Y."/>
            <person name="Lee S.L."/>
            <person name="Shimizu K.K."/>
        </authorList>
    </citation>
    <scope>NUCLEOTIDE SEQUENCE [LARGE SCALE GENOMIC DNA]</scope>
    <source>
        <strain evidence="2">214</strain>
    </source>
</reference>
<evidence type="ECO:0000256" key="1">
    <source>
        <dbReference type="SAM" id="Phobius"/>
    </source>
</evidence>
<keyword evidence="3" id="KW-1185">Reference proteome</keyword>
<proteinExistence type="predicted"/>
<dbReference type="EMBL" id="BPVZ01000025">
    <property type="protein sequence ID" value="GKV06372.1"/>
    <property type="molecule type" value="Genomic_DNA"/>
</dbReference>
<protein>
    <submittedName>
        <fullName evidence="2">Uncharacterized protein</fullName>
    </submittedName>
</protein>
<keyword evidence="1" id="KW-1133">Transmembrane helix</keyword>
<dbReference type="Proteomes" id="UP001054252">
    <property type="component" value="Unassembled WGS sequence"/>
</dbReference>